<proteinExistence type="predicted"/>
<feature type="transmembrane region" description="Helical" evidence="1">
    <location>
        <begin position="950"/>
        <end position="967"/>
    </location>
</feature>
<feature type="transmembrane region" description="Helical" evidence="1">
    <location>
        <begin position="1010"/>
        <end position="1032"/>
    </location>
</feature>
<keyword evidence="4" id="KW-1185">Reference proteome</keyword>
<dbReference type="InterPro" id="IPR009030">
    <property type="entry name" value="Growth_fac_rcpt_cys_sf"/>
</dbReference>
<feature type="domain" description="Tyrosine-protein kinase ephrin type A/B receptor-like" evidence="2">
    <location>
        <begin position="373"/>
        <end position="404"/>
    </location>
</feature>
<dbReference type="Pfam" id="PF07699">
    <property type="entry name" value="Ephrin_rec_like"/>
    <property type="match status" value="2"/>
</dbReference>
<comment type="caution">
    <text evidence="3">The sequence shown here is derived from an EMBL/GenBank/DDBJ whole genome shotgun (WGS) entry which is preliminary data.</text>
</comment>
<name>A0ABQ6N5C0_9STRA</name>
<keyword evidence="1" id="KW-0812">Transmembrane</keyword>
<accession>A0ABQ6N5C0</accession>
<feature type="transmembrane region" description="Helical" evidence="1">
    <location>
        <begin position="656"/>
        <end position="674"/>
    </location>
</feature>
<dbReference type="SUPFAM" id="SSF57184">
    <property type="entry name" value="Growth factor receptor domain"/>
    <property type="match status" value="4"/>
</dbReference>
<organism evidence="3 4">
    <name type="scientific">Tetraparma gracilis</name>
    <dbReference type="NCBI Taxonomy" id="2962635"/>
    <lineage>
        <taxon>Eukaryota</taxon>
        <taxon>Sar</taxon>
        <taxon>Stramenopiles</taxon>
        <taxon>Ochrophyta</taxon>
        <taxon>Bolidophyceae</taxon>
        <taxon>Parmales</taxon>
        <taxon>Triparmaceae</taxon>
        <taxon>Tetraparma</taxon>
    </lineage>
</organism>
<keyword evidence="1" id="KW-0472">Membrane</keyword>
<dbReference type="PANTHER" id="PTHR46967:SF2">
    <property type="entry name" value="SUSHI, VON WILLEBRAND FACTOR TYPE A, EGF AND PENTRAXIN DOMAIN-CONTAINING PROTEIN 1-LIKE"/>
    <property type="match status" value="1"/>
</dbReference>
<dbReference type="SMART" id="SM01411">
    <property type="entry name" value="Ephrin_rec_like"/>
    <property type="match status" value="9"/>
</dbReference>
<keyword evidence="1" id="KW-1133">Transmembrane helix</keyword>
<gene>
    <name evidence="3" type="ORF">TeGR_g5039</name>
</gene>
<dbReference type="Proteomes" id="UP001165060">
    <property type="component" value="Unassembled WGS sequence"/>
</dbReference>
<evidence type="ECO:0000256" key="1">
    <source>
        <dbReference type="SAM" id="Phobius"/>
    </source>
</evidence>
<dbReference type="InterPro" id="IPR011641">
    <property type="entry name" value="Tyr-kin_ephrin_A/B_rcpt-like"/>
</dbReference>
<feature type="transmembrane region" description="Helical" evidence="1">
    <location>
        <begin position="979"/>
        <end position="998"/>
    </location>
</feature>
<dbReference type="PANTHER" id="PTHR46967">
    <property type="entry name" value="INSULIN-LIKE GROWTH FACTOR BINDING PROTEIN,N-TERMINAL"/>
    <property type="match status" value="1"/>
</dbReference>
<sequence length="1073" mass="112610">MYSMFYSADAFSQDLSSWCVSSISSEPSNFGNPGTDPTWGSCPCRTTTAANVDCVALTDSNIGTARDLWFSDKAACVVQYGHIMLCACPAGKSLADDATNPLLHITIAACSPCACGEYSSAGSSSCSSCSSGTWSIAASPACSDADPGYYSNEDKCGATPCPPGTYASDVGARTVCITAPAGKHATSAGTDAVVCSAGKYSSEGASACTSCDPGKYLADEATDASHHNSADLCSSCTCGTHSNADNSGCTPCAYGTHSVEASTSCSDAEPGAYSNLDKCGTTPCPIGTFAGTAGARRSCPTSPAGAYQDLEGQSSFNVCAAGTFSSEGALACTVCSAGRYITDAASSAELHVTCSNCTAGKIIADEGTDASLHDESLDCESCDVNTFAAEAGSSGCTACPTGKSSSAGADVCSTCPAGYFCANSKMIACSAGTYSRGGGDCTSCDVGFRCPGGTDRSPCPTGAYQDTTGQRKCKLCPGGKYQVDEQSSSCDTCPPGYFCPKASSTKIECGSVALYCPEGSETVTVSAAGSYTLEGSETTRSAQRLCPAGFACVAGTKTACGAGTYASSTNSDSCATCTDNKDTNGTVSNSECMCKAGFEAVGDECKCAPGYTLESGRCVLCAAGFYKSGVGNEGHAKSVTGECDVCVYESSVPDEMYAFLAILGVVAAIVLACARRRIKKKRKKRKERLAAGDELGGGARQAPVTLKKHWIERARTKVKILTSFYQIVSQFESILSVRYPKAFEEFGRLVSKFANLDALNLTKVGCLVQTNFYHKLVLSTMGPLSVSAVIGLGALVMKKKAKDHAGRQAAVDGAVSLFLGLTYLVFSSVSTTVFDTFNCKSFGDDEHEYMMSDQSVDCGTAKHAAYQVYAGVMMVVYPVGIPTLYGALLWRARVQLQEEGREGNEKLHKIAFLWQDYEPELWWFEVFDCVRRLSLTGLLVFVFKGQSSQIVVAMVLASLSVVAFVHWRPFVKDANDNLAIVSQIAIFFTLLSGLLRKLDVDKTDNYDQATFGAVLIFVNSLGVAMVVASQLVKPFTKIFNKLTSKHLHAAPLTGVGEEHADWVEFERYFRRLA</sequence>
<evidence type="ECO:0000313" key="3">
    <source>
        <dbReference type="EMBL" id="GMI40495.1"/>
    </source>
</evidence>
<dbReference type="EMBL" id="BRYB01002160">
    <property type="protein sequence ID" value="GMI40495.1"/>
    <property type="molecule type" value="Genomic_DNA"/>
</dbReference>
<evidence type="ECO:0000313" key="4">
    <source>
        <dbReference type="Proteomes" id="UP001165060"/>
    </source>
</evidence>
<reference evidence="3 4" key="1">
    <citation type="journal article" date="2023" name="Commun. Biol.">
        <title>Genome analysis of Parmales, the sister group of diatoms, reveals the evolutionary specialization of diatoms from phago-mixotrophs to photoautotrophs.</title>
        <authorList>
            <person name="Ban H."/>
            <person name="Sato S."/>
            <person name="Yoshikawa S."/>
            <person name="Yamada K."/>
            <person name="Nakamura Y."/>
            <person name="Ichinomiya M."/>
            <person name="Sato N."/>
            <person name="Blanc-Mathieu R."/>
            <person name="Endo H."/>
            <person name="Kuwata A."/>
            <person name="Ogata H."/>
        </authorList>
    </citation>
    <scope>NUCLEOTIDE SEQUENCE [LARGE SCALE GENOMIC DNA]</scope>
</reference>
<feature type="domain" description="Tyrosine-protein kinase ephrin type A/B receptor-like" evidence="2">
    <location>
        <begin position="457"/>
        <end position="489"/>
    </location>
</feature>
<dbReference type="Gene3D" id="2.10.50.10">
    <property type="entry name" value="Tumor Necrosis Factor Receptor, subunit A, domain 2"/>
    <property type="match status" value="4"/>
</dbReference>
<feature type="non-terminal residue" evidence="3">
    <location>
        <position position="1073"/>
    </location>
</feature>
<feature type="transmembrane region" description="Helical" evidence="1">
    <location>
        <begin position="809"/>
        <end position="826"/>
    </location>
</feature>
<evidence type="ECO:0000259" key="2">
    <source>
        <dbReference type="Pfam" id="PF07699"/>
    </source>
</evidence>
<protein>
    <recommendedName>
        <fullName evidence="2">Tyrosine-protein kinase ephrin type A/B receptor-like domain-containing protein</fullName>
    </recommendedName>
</protein>
<feature type="transmembrane region" description="Helical" evidence="1">
    <location>
        <begin position="776"/>
        <end position="797"/>
    </location>
</feature>